<organism evidence="2 3">
    <name type="scientific">Actinomadura macrotermitis</name>
    <dbReference type="NCBI Taxonomy" id="2585200"/>
    <lineage>
        <taxon>Bacteria</taxon>
        <taxon>Bacillati</taxon>
        <taxon>Actinomycetota</taxon>
        <taxon>Actinomycetes</taxon>
        <taxon>Streptosporangiales</taxon>
        <taxon>Thermomonosporaceae</taxon>
        <taxon>Actinomadura</taxon>
    </lineage>
</organism>
<proteinExistence type="predicted"/>
<evidence type="ECO:0000313" key="3">
    <source>
        <dbReference type="Proteomes" id="UP000487268"/>
    </source>
</evidence>
<dbReference type="GO" id="GO:0051537">
    <property type="term" value="F:2 iron, 2 sulfur cluster binding"/>
    <property type="evidence" value="ECO:0007669"/>
    <property type="project" value="InterPro"/>
</dbReference>
<keyword evidence="3" id="KW-1185">Reference proteome</keyword>
<dbReference type="EMBL" id="WEGH01000001">
    <property type="protein sequence ID" value="MQY02162.1"/>
    <property type="molecule type" value="Genomic_DNA"/>
</dbReference>
<comment type="caution">
    <text evidence="2">The sequence shown here is derived from an EMBL/GenBank/DDBJ whole genome shotgun (WGS) entry which is preliminary data.</text>
</comment>
<dbReference type="Proteomes" id="UP000487268">
    <property type="component" value="Unassembled WGS sequence"/>
</dbReference>
<dbReference type="AlphaFoldDB" id="A0A7K0BMR1"/>
<dbReference type="Pfam" id="PF11575">
    <property type="entry name" value="FhuF_C"/>
    <property type="match status" value="1"/>
</dbReference>
<dbReference type="InterPro" id="IPR024726">
    <property type="entry name" value="FhuF_C"/>
</dbReference>
<name>A0A7K0BMR1_9ACTN</name>
<evidence type="ECO:0000313" key="2">
    <source>
        <dbReference type="EMBL" id="MQY02162.1"/>
    </source>
</evidence>
<sequence length="274" mass="29457">MTTAAAACRTAAAPAGPVRADVLRATYARLGEALGSLVRLEPGPHAGDGPITGERLVRDAALRERLVDETIRRMADAHGVTPRRDVAATDVLHRYSFFATAAMSGPWFLERRVPWLGLREIGYDEAAFSLSVAPSRIACLPDDPAAGLPGMRAVADEERLRQELRNAVAQHIGPVLEAFRPLLRRGPRVLWGSATDELAEGIWYVGRVVGEEGRAVRAAEELLPGGTPPFAGSAGFRPCAGPDGEAARTRINCCLWYTVTPQDLCGTCPRRARS</sequence>
<feature type="domain" description="Ferric siderophore reductase C-terminal" evidence="1">
    <location>
        <begin position="253"/>
        <end position="270"/>
    </location>
</feature>
<dbReference type="OrthoDB" id="5180616at2"/>
<evidence type="ECO:0000259" key="1">
    <source>
        <dbReference type="Pfam" id="PF11575"/>
    </source>
</evidence>
<reference evidence="2 3" key="1">
    <citation type="submission" date="2019-10" db="EMBL/GenBank/DDBJ databases">
        <title>Actinomadura rubteroloni sp. nov. and Actinomadura macrotermitis sp. nov., isolated from the gut of fungus growing-termite Macrotermes natalensis.</title>
        <authorList>
            <person name="Benndorf R."/>
            <person name="Martin K."/>
            <person name="Kuefner M."/>
            <person name="De Beer W."/>
            <person name="Kaster A.-K."/>
            <person name="Vollmers J."/>
            <person name="Poulsen M."/>
            <person name="Beemelmanns C."/>
        </authorList>
    </citation>
    <scope>NUCLEOTIDE SEQUENCE [LARGE SCALE GENOMIC DNA]</scope>
    <source>
        <strain evidence="2 3">RB68</strain>
    </source>
</reference>
<protein>
    <recommendedName>
        <fullName evidence="1">Ferric siderophore reductase C-terminal domain-containing protein</fullName>
    </recommendedName>
</protein>
<accession>A0A7K0BMR1</accession>
<gene>
    <name evidence="2" type="ORF">ACRB68_01900</name>
</gene>
<dbReference type="RefSeq" id="WP_153530436.1">
    <property type="nucleotide sequence ID" value="NZ_WEGH01000001.1"/>
</dbReference>